<dbReference type="Proteomes" id="UP000559256">
    <property type="component" value="Unassembled WGS sequence"/>
</dbReference>
<dbReference type="InterPro" id="IPR011010">
    <property type="entry name" value="DNA_brk_join_enz"/>
</dbReference>
<dbReference type="OrthoDB" id="3254696at2759"/>
<evidence type="ECO:0008006" key="4">
    <source>
        <dbReference type="Google" id="ProtNLM"/>
    </source>
</evidence>
<dbReference type="EMBL" id="JAACJM010000033">
    <property type="protein sequence ID" value="KAF5364477.1"/>
    <property type="molecule type" value="Genomic_DNA"/>
</dbReference>
<organism evidence="2 3">
    <name type="scientific">Tetrapyrgos nigripes</name>
    <dbReference type="NCBI Taxonomy" id="182062"/>
    <lineage>
        <taxon>Eukaryota</taxon>
        <taxon>Fungi</taxon>
        <taxon>Dikarya</taxon>
        <taxon>Basidiomycota</taxon>
        <taxon>Agaricomycotina</taxon>
        <taxon>Agaricomycetes</taxon>
        <taxon>Agaricomycetidae</taxon>
        <taxon>Agaricales</taxon>
        <taxon>Marasmiineae</taxon>
        <taxon>Marasmiaceae</taxon>
        <taxon>Tetrapyrgos</taxon>
    </lineage>
</organism>
<dbReference type="InterPro" id="IPR013762">
    <property type="entry name" value="Integrase-like_cat_sf"/>
</dbReference>
<keyword evidence="1" id="KW-0233">DNA recombination</keyword>
<dbReference type="Gene3D" id="1.10.443.10">
    <property type="entry name" value="Intergrase catalytic core"/>
    <property type="match status" value="1"/>
</dbReference>
<evidence type="ECO:0000313" key="2">
    <source>
        <dbReference type="EMBL" id="KAF5364477.1"/>
    </source>
</evidence>
<comment type="caution">
    <text evidence="2">The sequence shown here is derived from an EMBL/GenBank/DDBJ whole genome shotgun (WGS) entry which is preliminary data.</text>
</comment>
<sequence>MKPLLGNKYGALNVFLPSIKTAGDRDDHAHITPWPHVLNATKAAHRHVKDNDLSQSDPFTAYRDEHGDIKVLTRSKFMAMCNRIWTREEYGRFTGHSFHIGRTTFLLSNGVDTETVKRCGRWKSSAFTRYWQDLHTISKVHIDRVHAHCNLSH</sequence>
<dbReference type="SUPFAM" id="SSF56349">
    <property type="entry name" value="DNA breaking-rejoining enzymes"/>
    <property type="match status" value="1"/>
</dbReference>
<proteinExistence type="predicted"/>
<gene>
    <name evidence="2" type="ORF">D9758_010661</name>
</gene>
<keyword evidence="3" id="KW-1185">Reference proteome</keyword>
<dbReference type="GO" id="GO:0006310">
    <property type="term" value="P:DNA recombination"/>
    <property type="evidence" value="ECO:0007669"/>
    <property type="project" value="UniProtKB-KW"/>
</dbReference>
<protein>
    <recommendedName>
        <fullName evidence="4">Tyr recombinase domain-containing protein</fullName>
    </recommendedName>
</protein>
<accession>A0A8H5LP71</accession>
<evidence type="ECO:0000256" key="1">
    <source>
        <dbReference type="ARBA" id="ARBA00023172"/>
    </source>
</evidence>
<dbReference type="GO" id="GO:0015074">
    <property type="term" value="P:DNA integration"/>
    <property type="evidence" value="ECO:0007669"/>
    <property type="project" value="InterPro"/>
</dbReference>
<name>A0A8H5LP71_9AGAR</name>
<dbReference type="GO" id="GO:0003677">
    <property type="term" value="F:DNA binding"/>
    <property type="evidence" value="ECO:0007669"/>
    <property type="project" value="InterPro"/>
</dbReference>
<reference evidence="2 3" key="1">
    <citation type="journal article" date="2020" name="ISME J.">
        <title>Uncovering the hidden diversity of litter-decomposition mechanisms in mushroom-forming fungi.</title>
        <authorList>
            <person name="Floudas D."/>
            <person name="Bentzer J."/>
            <person name="Ahren D."/>
            <person name="Johansson T."/>
            <person name="Persson P."/>
            <person name="Tunlid A."/>
        </authorList>
    </citation>
    <scope>NUCLEOTIDE SEQUENCE [LARGE SCALE GENOMIC DNA]</scope>
    <source>
        <strain evidence="2 3">CBS 291.85</strain>
    </source>
</reference>
<evidence type="ECO:0000313" key="3">
    <source>
        <dbReference type="Proteomes" id="UP000559256"/>
    </source>
</evidence>
<dbReference type="AlphaFoldDB" id="A0A8H5LP71"/>